<reference evidence="1" key="1">
    <citation type="submission" date="2016-10" db="EMBL/GenBank/DDBJ databases">
        <title>Sequence of Gallionella enrichment culture.</title>
        <authorList>
            <person name="Poehlein A."/>
            <person name="Muehling M."/>
            <person name="Daniel R."/>
        </authorList>
    </citation>
    <scope>NUCLEOTIDE SEQUENCE</scope>
</reference>
<accession>A0A1J5QQK3</accession>
<protein>
    <submittedName>
        <fullName evidence="1">Uncharacterized protein</fullName>
    </submittedName>
</protein>
<name>A0A1J5QQK3_9ZZZZ</name>
<organism evidence="1">
    <name type="scientific">mine drainage metagenome</name>
    <dbReference type="NCBI Taxonomy" id="410659"/>
    <lineage>
        <taxon>unclassified sequences</taxon>
        <taxon>metagenomes</taxon>
        <taxon>ecological metagenomes</taxon>
    </lineage>
</organism>
<dbReference type="SUPFAM" id="SSF82171">
    <property type="entry name" value="DPP6 N-terminal domain-like"/>
    <property type="match status" value="1"/>
</dbReference>
<comment type="caution">
    <text evidence="1">The sequence shown here is derived from an EMBL/GenBank/DDBJ whole genome shotgun (WGS) entry which is preliminary data.</text>
</comment>
<proteinExistence type="predicted"/>
<gene>
    <name evidence="1" type="ORF">GALL_400620</name>
</gene>
<dbReference type="EMBL" id="MLJW01001441">
    <property type="protein sequence ID" value="OIQ78237.1"/>
    <property type="molecule type" value="Genomic_DNA"/>
</dbReference>
<dbReference type="AlphaFoldDB" id="A0A1J5QQK3"/>
<evidence type="ECO:0000313" key="1">
    <source>
        <dbReference type="EMBL" id="OIQ78237.1"/>
    </source>
</evidence>
<sequence length="333" mass="36045">MSCRSRELALVVAHALRAGVGSAELAPAAVFLLNEEVCVLDERAPMRCLTDDGTAKAALKWAPDGHRIAYAQLSALHEMLALVVVLDEQGGVQQRLPVGAIDPGNAINSTMNAVIGLRWFGAQRLVVEGHLNPSDSEYVIFDLESGRTVAEIGDQARGAGFSADGMHWALVSGVPHFTRAAATIPTLEIDGRKVLTLKGGEESFASRPRWSDDARQVAILIRRGEDGPVTRVALGRTTAESAQVYPLPFRDTRVELRWCASEPCVSRRVPDLAAPVALPGIRALRAQWWRLQRGAWTRLPDPPQAAAPTPLDARRAALLEEVRKLGGTDVDLR</sequence>